<dbReference type="InterPro" id="IPR015943">
    <property type="entry name" value="WD40/YVTN_repeat-like_dom_sf"/>
</dbReference>
<dbReference type="Gene3D" id="2.130.10.10">
    <property type="entry name" value="YVTN repeat-like/Quinoprotein amine dehydrogenase"/>
    <property type="match status" value="1"/>
</dbReference>
<accession>A0AAE3MG76</accession>
<keyword evidence="3" id="KW-1185">Reference proteome</keyword>
<dbReference type="SUPFAM" id="SSF50998">
    <property type="entry name" value="Quinoprotein alcohol dehydrogenase-like"/>
    <property type="match status" value="1"/>
</dbReference>
<protein>
    <submittedName>
        <fullName evidence="2">T9SS type A sorting domain-containing protein</fullName>
    </submittedName>
</protein>
<evidence type="ECO:0000313" key="2">
    <source>
        <dbReference type="EMBL" id="MCW3806432.1"/>
    </source>
</evidence>
<organism evidence="2 3">
    <name type="scientific">Plebeiibacterium marinum</name>
    <dbReference type="NCBI Taxonomy" id="2992111"/>
    <lineage>
        <taxon>Bacteria</taxon>
        <taxon>Pseudomonadati</taxon>
        <taxon>Bacteroidota</taxon>
        <taxon>Bacteroidia</taxon>
        <taxon>Marinilabiliales</taxon>
        <taxon>Marinilabiliaceae</taxon>
        <taxon>Plebeiibacterium</taxon>
    </lineage>
</organism>
<dbReference type="AlphaFoldDB" id="A0AAE3MG76"/>
<dbReference type="NCBIfam" id="TIGR04183">
    <property type="entry name" value="Por_Secre_tail"/>
    <property type="match status" value="1"/>
</dbReference>
<evidence type="ECO:0000259" key="1">
    <source>
        <dbReference type="Pfam" id="PF21544"/>
    </source>
</evidence>
<dbReference type="Gene3D" id="2.60.40.4070">
    <property type="match status" value="1"/>
</dbReference>
<evidence type="ECO:0000313" key="3">
    <source>
        <dbReference type="Proteomes" id="UP001207408"/>
    </source>
</evidence>
<feature type="domain" description="PorZ N-terminal beta-propeller" evidence="1">
    <location>
        <begin position="43"/>
        <end position="198"/>
    </location>
</feature>
<reference evidence="2" key="1">
    <citation type="submission" date="2022-10" db="EMBL/GenBank/DDBJ databases">
        <authorList>
            <person name="Yu W.X."/>
        </authorList>
    </citation>
    <scope>NUCLEOTIDE SEQUENCE</scope>
    <source>
        <strain evidence="2">D04</strain>
    </source>
</reference>
<dbReference type="InterPro" id="IPR048954">
    <property type="entry name" value="PorZ_N"/>
</dbReference>
<dbReference type="InterPro" id="IPR026444">
    <property type="entry name" value="Secre_tail"/>
</dbReference>
<dbReference type="Proteomes" id="UP001207408">
    <property type="component" value="Unassembled WGS sequence"/>
</dbReference>
<sequence length="785" mass="88542">MKYLPLYFLFIFQVVSSQAPVGNWQEYLSFSNVHSVDKIDNIIYAATDAGLFTYDTQEYIISKYTKINKLSDIEVSTIKAIPNSKKLFIGYENGNIDILENGQVENIPDLKIKSMTNSKRINHVDFINDKAYCATDFGILVVDYNKLEISDFYYIGKEASKVKIYQIAHTTDSIYAASETGLKKADINSSALSFFETWENTGNDQSVFCAVISIDDNIIATKKSAEKYETYHHSNSVWEKISSSSNFKSLQNNGNTFSIVNSNKIEIFYSNMILKNTISNYQVEDKDLTLQCTCIYMDNTNTQWIGDSKNGLIKLTENTSLQILPDGPISNRSFFVKATNKHLWTSQGDHNHVVYLPAEISVFDGSYWNHLTKDTDPLLNGYNNICDIAIDPRNEDHVYLASYGDGILELDQQKVIYRYNDQNSGLQKVYIWELAAGIVLDNEGNLYSNNQEVTHPIVVKPYNITDDKEGWVQYDYLPYDDPDDQTWLRKMIFTSWGDIWAVAATEPNGLFVIDINGTPYDDSDDRYRGPKNERNVTFTDSRYSDLAIWNEEGQAVSSKVICLVEDKSGYIWVGTERGLLVYYRPRNIFDEERPQASRILVPRNDGSGLADYLLENESIMVIEIDGANRKWIGTRNGLFLVSADGTETIHHFTSSNSPLISNIINSISINPQTGEVFIATNKGIVSYMGTATEGKATYNEARVFPNPVYPNYEGYITVNGLVGNSTIKITDVSGKLVFESISDGGQVVWDGRNLNNKPVSSGVYLVFATNEDGEKALATKIMIIR</sequence>
<dbReference type="RefSeq" id="WP_301199868.1">
    <property type="nucleotide sequence ID" value="NZ_JAPDPI010000024.1"/>
</dbReference>
<name>A0AAE3MG76_9BACT</name>
<dbReference type="SUPFAM" id="SSF63829">
    <property type="entry name" value="Calcium-dependent phosphotriesterase"/>
    <property type="match status" value="1"/>
</dbReference>
<dbReference type="EMBL" id="JAPDPI010000024">
    <property type="protein sequence ID" value="MCW3806432.1"/>
    <property type="molecule type" value="Genomic_DNA"/>
</dbReference>
<dbReference type="InterPro" id="IPR011047">
    <property type="entry name" value="Quinoprotein_ADH-like_sf"/>
</dbReference>
<gene>
    <name evidence="2" type="ORF">OM074_12425</name>
</gene>
<proteinExistence type="predicted"/>
<comment type="caution">
    <text evidence="2">The sequence shown here is derived from an EMBL/GenBank/DDBJ whole genome shotgun (WGS) entry which is preliminary data.</text>
</comment>
<dbReference type="Pfam" id="PF21544">
    <property type="entry name" value="PorZ_N_b_propeller"/>
    <property type="match status" value="1"/>
</dbReference>